<dbReference type="Gene3D" id="3.40.50.300">
    <property type="entry name" value="P-loop containing nucleotide triphosphate hydrolases"/>
    <property type="match status" value="2"/>
</dbReference>
<dbReference type="InterPro" id="IPR014555">
    <property type="entry name" value="RecF-like"/>
</dbReference>
<proteinExistence type="predicted"/>
<dbReference type="SUPFAM" id="SSF52540">
    <property type="entry name" value="P-loop containing nucleoside triphosphate hydrolases"/>
    <property type="match status" value="1"/>
</dbReference>
<dbReference type="PIRSF" id="PIRSF029347">
    <property type="entry name" value="RecF"/>
    <property type="match status" value="1"/>
</dbReference>
<dbReference type="Proteomes" id="UP001500200">
    <property type="component" value="Unassembled WGS sequence"/>
</dbReference>
<name>A0ABP9SHN1_9MICC</name>
<evidence type="ECO:0000256" key="1">
    <source>
        <dbReference type="ARBA" id="ARBA00023236"/>
    </source>
</evidence>
<evidence type="ECO:0000313" key="4">
    <source>
        <dbReference type="Proteomes" id="UP001500200"/>
    </source>
</evidence>
<evidence type="ECO:0000259" key="2">
    <source>
        <dbReference type="Pfam" id="PF13304"/>
    </source>
</evidence>
<dbReference type="EMBL" id="BAABKK010000015">
    <property type="protein sequence ID" value="GAA5195211.1"/>
    <property type="molecule type" value="Genomic_DNA"/>
</dbReference>
<dbReference type="PANTHER" id="PTHR32182:SF25">
    <property type="entry name" value="SLR1056 PROTEIN"/>
    <property type="match status" value="1"/>
</dbReference>
<gene>
    <name evidence="3" type="ORF">GCM10023346_24530</name>
</gene>
<dbReference type="InterPro" id="IPR027417">
    <property type="entry name" value="P-loop_NTPase"/>
</dbReference>
<reference evidence="4" key="1">
    <citation type="journal article" date="2019" name="Int. J. Syst. Evol. Microbiol.">
        <title>The Global Catalogue of Microorganisms (GCM) 10K type strain sequencing project: providing services to taxonomists for standard genome sequencing and annotation.</title>
        <authorList>
            <consortium name="The Broad Institute Genomics Platform"/>
            <consortium name="The Broad Institute Genome Sequencing Center for Infectious Disease"/>
            <person name="Wu L."/>
            <person name="Ma J."/>
        </authorList>
    </citation>
    <scope>NUCLEOTIDE SEQUENCE [LARGE SCALE GENOMIC DNA]</scope>
    <source>
        <strain evidence="4">JCM 18514</strain>
    </source>
</reference>
<protein>
    <submittedName>
        <fullName evidence="3">AAA family ATPase</fullName>
    </submittedName>
</protein>
<feature type="domain" description="ATPase AAA-type core" evidence="2">
    <location>
        <begin position="26"/>
        <end position="362"/>
    </location>
</feature>
<evidence type="ECO:0000313" key="3">
    <source>
        <dbReference type="EMBL" id="GAA5195211.1"/>
    </source>
</evidence>
<keyword evidence="1" id="KW-0742">SOS response</keyword>
<dbReference type="InterPro" id="IPR003959">
    <property type="entry name" value="ATPase_AAA_core"/>
</dbReference>
<accession>A0ABP9SHN1</accession>
<sequence>MIRTLAISNYRSIRDLTMELHELDLVTGSNGSGKSSLYRALRLLSECAGSDSGNVVGSLARDGGLSSTLWAGPETISDAMRRGEAPVQGTVRKESVNLKLGFSGDDFGYLIDLGLPVSGGAFDDAIGRPVPSAFNRDPEIKREQVFSGPVARPGSVLVDRKGAVARLRGEKGEWVELSRRLHAYESMLTEVSDHDRAPEVLRVRDMVRSWRFYDHFRTDHEAPARQAQIGTRTPVLHHSGSDLAAALQTLRETGQDGLLDDAIGSAFPGSRLRIAVVDGRFSVELQQPGMLRAMAAAELSDGTLRYLMLVAALLTPRPPELMVLNEPETSLHVDLMPALAQLIVQAGERSQLIVVSHSAPLIAALRESGRVHQHELYKDVGETRIKDLGALEGPPWNWPRR</sequence>
<keyword evidence="4" id="KW-1185">Reference proteome</keyword>
<dbReference type="PANTHER" id="PTHR32182">
    <property type="entry name" value="DNA REPLICATION AND REPAIR PROTEIN RECF"/>
    <property type="match status" value="1"/>
</dbReference>
<keyword evidence="1" id="KW-0227">DNA damage</keyword>
<organism evidence="3 4">
    <name type="scientific">Arthrobacter gyeryongensis</name>
    <dbReference type="NCBI Taxonomy" id="1650592"/>
    <lineage>
        <taxon>Bacteria</taxon>
        <taxon>Bacillati</taxon>
        <taxon>Actinomycetota</taxon>
        <taxon>Actinomycetes</taxon>
        <taxon>Micrococcales</taxon>
        <taxon>Micrococcaceae</taxon>
        <taxon>Arthrobacter</taxon>
    </lineage>
</organism>
<dbReference type="Pfam" id="PF13304">
    <property type="entry name" value="AAA_21"/>
    <property type="match status" value="1"/>
</dbReference>
<dbReference type="RefSeq" id="WP_345449665.1">
    <property type="nucleotide sequence ID" value="NZ_BAABKK010000015.1"/>
</dbReference>
<comment type="caution">
    <text evidence="3">The sequence shown here is derived from an EMBL/GenBank/DDBJ whole genome shotgun (WGS) entry which is preliminary data.</text>
</comment>